<evidence type="ECO:0000256" key="10">
    <source>
        <dbReference type="ARBA" id="ARBA00023004"/>
    </source>
</evidence>
<gene>
    <name evidence="15" type="ORF">AAG570_013713</name>
</gene>
<evidence type="ECO:0000256" key="11">
    <source>
        <dbReference type="ARBA" id="ARBA00023033"/>
    </source>
</evidence>
<comment type="caution">
    <text evidence="15">The sequence shown here is derived from an EMBL/GenBank/DDBJ whole genome shotgun (WGS) entry which is preliminary data.</text>
</comment>
<evidence type="ECO:0000256" key="3">
    <source>
        <dbReference type="ARBA" id="ARBA00004406"/>
    </source>
</evidence>
<dbReference type="GO" id="GO:0005789">
    <property type="term" value="C:endoplasmic reticulum membrane"/>
    <property type="evidence" value="ECO:0007669"/>
    <property type="project" value="UniProtKB-SubCell"/>
</dbReference>
<sequence length="160" mass="18128">MVGHVFSFFQAGYDTTTLTASYAVYELSRNSDVQEELRREVRQAVTQAGGTLNFEAVQNMPYMDQVIAETLRKYPPVGVLKRECVADYMVGGKLPIGRGMLVAIPASSIHMDEEHFPEPERFMPQRFDPQHGTGFNYMPFGKGPRICIGQFKNDFQKICH</sequence>
<keyword evidence="11 14" id="KW-0503">Monooxygenase</keyword>
<evidence type="ECO:0000256" key="14">
    <source>
        <dbReference type="RuleBase" id="RU000461"/>
    </source>
</evidence>
<dbReference type="InterPro" id="IPR001128">
    <property type="entry name" value="Cyt_P450"/>
</dbReference>
<comment type="similarity">
    <text evidence="4 14">Belongs to the cytochrome P450 family.</text>
</comment>
<keyword evidence="7" id="KW-0256">Endoplasmic reticulum</keyword>
<keyword evidence="16" id="KW-1185">Reference proteome</keyword>
<keyword evidence="8" id="KW-0492">Microsome</keyword>
<keyword evidence="12" id="KW-0472">Membrane</keyword>
<evidence type="ECO:0000256" key="6">
    <source>
        <dbReference type="ARBA" id="ARBA00022723"/>
    </source>
</evidence>
<comment type="subcellular location">
    <subcellularLocation>
        <location evidence="3">Endoplasmic reticulum membrane</location>
        <topology evidence="3">Peripheral membrane protein</topology>
    </subcellularLocation>
    <subcellularLocation>
        <location evidence="2">Microsome membrane</location>
        <topology evidence="2">Peripheral membrane protein</topology>
    </subcellularLocation>
</comment>
<dbReference type="SUPFAM" id="SSF48264">
    <property type="entry name" value="Cytochrome P450"/>
    <property type="match status" value="1"/>
</dbReference>
<keyword evidence="9 14" id="KW-0560">Oxidoreductase</keyword>
<evidence type="ECO:0000256" key="7">
    <source>
        <dbReference type="ARBA" id="ARBA00022824"/>
    </source>
</evidence>
<dbReference type="PRINTS" id="PR00385">
    <property type="entry name" value="P450"/>
</dbReference>
<evidence type="ECO:0000256" key="5">
    <source>
        <dbReference type="ARBA" id="ARBA00022617"/>
    </source>
</evidence>
<dbReference type="InterPro" id="IPR036396">
    <property type="entry name" value="Cyt_P450_sf"/>
</dbReference>
<dbReference type="Pfam" id="PF00067">
    <property type="entry name" value="p450"/>
    <property type="match status" value="1"/>
</dbReference>
<accession>A0ABD0YCZ5</accession>
<proteinExistence type="inferred from homology"/>
<dbReference type="PANTHER" id="PTHR24292:SF54">
    <property type="entry name" value="CYP9F3-RELATED"/>
    <property type="match status" value="1"/>
</dbReference>
<dbReference type="PRINTS" id="PR00463">
    <property type="entry name" value="EP450I"/>
</dbReference>
<comment type="cofactor">
    <cofactor evidence="1 13">
        <name>heme</name>
        <dbReference type="ChEBI" id="CHEBI:30413"/>
    </cofactor>
</comment>
<keyword evidence="6 13" id="KW-0479">Metal-binding</keyword>
<name>A0ABD0YCZ5_9HEMI</name>
<keyword evidence="10 13" id="KW-0408">Iron</keyword>
<dbReference type="EMBL" id="JBFDAA010000009">
    <property type="protein sequence ID" value="KAL1129183.1"/>
    <property type="molecule type" value="Genomic_DNA"/>
</dbReference>
<protein>
    <recommendedName>
        <fullName evidence="17">Cytochrome P450</fullName>
    </recommendedName>
</protein>
<dbReference type="PANTHER" id="PTHR24292">
    <property type="entry name" value="CYTOCHROME P450"/>
    <property type="match status" value="1"/>
</dbReference>
<keyword evidence="5 13" id="KW-0349">Heme</keyword>
<dbReference type="InterPro" id="IPR050476">
    <property type="entry name" value="Insect_CytP450_Detox"/>
</dbReference>
<evidence type="ECO:0000256" key="2">
    <source>
        <dbReference type="ARBA" id="ARBA00004174"/>
    </source>
</evidence>
<evidence type="ECO:0000256" key="4">
    <source>
        <dbReference type="ARBA" id="ARBA00010617"/>
    </source>
</evidence>
<dbReference type="GO" id="GO:0004497">
    <property type="term" value="F:monooxygenase activity"/>
    <property type="evidence" value="ECO:0007669"/>
    <property type="project" value="UniProtKB-KW"/>
</dbReference>
<dbReference type="Proteomes" id="UP001558652">
    <property type="component" value="Unassembled WGS sequence"/>
</dbReference>
<dbReference type="GO" id="GO:0046872">
    <property type="term" value="F:metal ion binding"/>
    <property type="evidence" value="ECO:0007669"/>
    <property type="project" value="UniProtKB-KW"/>
</dbReference>
<evidence type="ECO:0008006" key="17">
    <source>
        <dbReference type="Google" id="ProtNLM"/>
    </source>
</evidence>
<dbReference type="InterPro" id="IPR017972">
    <property type="entry name" value="Cyt_P450_CS"/>
</dbReference>
<evidence type="ECO:0000313" key="15">
    <source>
        <dbReference type="EMBL" id="KAL1129183.1"/>
    </source>
</evidence>
<dbReference type="InterPro" id="IPR002401">
    <property type="entry name" value="Cyt_P450_E_grp-I"/>
</dbReference>
<evidence type="ECO:0000256" key="13">
    <source>
        <dbReference type="PIRSR" id="PIRSR602401-1"/>
    </source>
</evidence>
<evidence type="ECO:0000313" key="16">
    <source>
        <dbReference type="Proteomes" id="UP001558652"/>
    </source>
</evidence>
<evidence type="ECO:0000256" key="1">
    <source>
        <dbReference type="ARBA" id="ARBA00001971"/>
    </source>
</evidence>
<evidence type="ECO:0000256" key="8">
    <source>
        <dbReference type="ARBA" id="ARBA00022848"/>
    </source>
</evidence>
<organism evidence="15 16">
    <name type="scientific">Ranatra chinensis</name>
    <dbReference type="NCBI Taxonomy" id="642074"/>
    <lineage>
        <taxon>Eukaryota</taxon>
        <taxon>Metazoa</taxon>
        <taxon>Ecdysozoa</taxon>
        <taxon>Arthropoda</taxon>
        <taxon>Hexapoda</taxon>
        <taxon>Insecta</taxon>
        <taxon>Pterygota</taxon>
        <taxon>Neoptera</taxon>
        <taxon>Paraneoptera</taxon>
        <taxon>Hemiptera</taxon>
        <taxon>Heteroptera</taxon>
        <taxon>Panheteroptera</taxon>
        <taxon>Nepomorpha</taxon>
        <taxon>Nepidae</taxon>
        <taxon>Ranatrinae</taxon>
        <taxon>Ranatra</taxon>
    </lineage>
</organism>
<evidence type="ECO:0000256" key="12">
    <source>
        <dbReference type="ARBA" id="ARBA00023136"/>
    </source>
</evidence>
<reference evidence="15 16" key="1">
    <citation type="submission" date="2024-07" db="EMBL/GenBank/DDBJ databases">
        <title>Chromosome-level genome assembly of the water stick insect Ranatra chinensis (Heteroptera: Nepidae).</title>
        <authorList>
            <person name="Liu X."/>
        </authorList>
    </citation>
    <scope>NUCLEOTIDE SEQUENCE [LARGE SCALE GENOMIC DNA]</scope>
    <source>
        <strain evidence="15">Cailab_2021Rc</strain>
        <tissue evidence="15">Muscle</tissue>
    </source>
</reference>
<dbReference type="Gene3D" id="1.10.630.10">
    <property type="entry name" value="Cytochrome P450"/>
    <property type="match status" value="1"/>
</dbReference>
<evidence type="ECO:0000256" key="9">
    <source>
        <dbReference type="ARBA" id="ARBA00023002"/>
    </source>
</evidence>
<feature type="binding site" description="axial binding residue" evidence="13">
    <location>
        <position position="147"/>
    </location>
    <ligand>
        <name>heme</name>
        <dbReference type="ChEBI" id="CHEBI:30413"/>
    </ligand>
    <ligandPart>
        <name>Fe</name>
        <dbReference type="ChEBI" id="CHEBI:18248"/>
    </ligandPart>
</feature>
<dbReference type="AlphaFoldDB" id="A0ABD0YCZ5"/>
<dbReference type="PROSITE" id="PS00086">
    <property type="entry name" value="CYTOCHROME_P450"/>
    <property type="match status" value="1"/>
</dbReference>